<proteinExistence type="predicted"/>
<evidence type="ECO:0000313" key="1">
    <source>
        <dbReference type="EMBL" id="MPN17686.1"/>
    </source>
</evidence>
<sequence length="129" mass="14754">MSKEAVDVLKDAFVKNQIGIEIVAKRFLGNIILGGANPTCHQQYICPGKSRIKGFYNILRLVADRCNRNNFKSLPGKLCCHPGGIGIDNLSNKDFIANSYDFYFHFHILNSCKIKKLFRFFTPHPRSRY</sequence>
<dbReference type="EMBL" id="VSSQ01064868">
    <property type="protein sequence ID" value="MPN17686.1"/>
    <property type="molecule type" value="Genomic_DNA"/>
</dbReference>
<reference evidence="1" key="1">
    <citation type="submission" date="2019-08" db="EMBL/GenBank/DDBJ databases">
        <authorList>
            <person name="Kucharzyk K."/>
            <person name="Murdoch R.W."/>
            <person name="Higgins S."/>
            <person name="Loffler F."/>
        </authorList>
    </citation>
    <scope>NUCLEOTIDE SEQUENCE</scope>
</reference>
<protein>
    <submittedName>
        <fullName evidence="1">Uncharacterized protein</fullName>
    </submittedName>
</protein>
<dbReference type="AlphaFoldDB" id="A0A645FV54"/>
<accession>A0A645FV54</accession>
<name>A0A645FV54_9ZZZZ</name>
<organism evidence="1">
    <name type="scientific">bioreactor metagenome</name>
    <dbReference type="NCBI Taxonomy" id="1076179"/>
    <lineage>
        <taxon>unclassified sequences</taxon>
        <taxon>metagenomes</taxon>
        <taxon>ecological metagenomes</taxon>
    </lineage>
</organism>
<comment type="caution">
    <text evidence="1">The sequence shown here is derived from an EMBL/GenBank/DDBJ whole genome shotgun (WGS) entry which is preliminary data.</text>
</comment>
<gene>
    <name evidence="1" type="ORF">SDC9_165041</name>
</gene>